<dbReference type="Gene3D" id="2.10.25.10">
    <property type="entry name" value="Laminin"/>
    <property type="match status" value="2"/>
</dbReference>
<dbReference type="InterPro" id="IPR039051">
    <property type="entry name" value="SE-CTX-like"/>
</dbReference>
<dbReference type="PANTHER" id="PTHR40472">
    <property type="entry name" value="RICIN B-TYPE LECTIN DOMAIN-CONTAINING PROTEIN"/>
    <property type="match status" value="1"/>
</dbReference>
<organism evidence="4 5">
    <name type="scientific">Channa striata</name>
    <name type="common">Snakehead murrel</name>
    <name type="synonym">Ophicephalus striatus</name>
    <dbReference type="NCBI Taxonomy" id="64152"/>
    <lineage>
        <taxon>Eukaryota</taxon>
        <taxon>Metazoa</taxon>
        <taxon>Chordata</taxon>
        <taxon>Craniata</taxon>
        <taxon>Vertebrata</taxon>
        <taxon>Euteleostomi</taxon>
        <taxon>Actinopterygii</taxon>
        <taxon>Neopterygii</taxon>
        <taxon>Teleostei</taxon>
        <taxon>Neoteleostei</taxon>
        <taxon>Acanthomorphata</taxon>
        <taxon>Anabantaria</taxon>
        <taxon>Anabantiformes</taxon>
        <taxon>Channoidei</taxon>
        <taxon>Channidae</taxon>
        <taxon>Channa</taxon>
    </lineage>
</organism>
<feature type="region of interest" description="Disordered" evidence="2">
    <location>
        <begin position="1252"/>
        <end position="1273"/>
    </location>
</feature>
<dbReference type="PROSITE" id="PS01186">
    <property type="entry name" value="EGF_2"/>
    <property type="match status" value="2"/>
</dbReference>
<dbReference type="PROSITE" id="PS00022">
    <property type="entry name" value="EGF_1"/>
    <property type="match status" value="2"/>
</dbReference>
<sequence length="1286" mass="147008">MIRKIDTKNSSDVMKSLYNFANLASSTSALVSSIINVVEITGKTPLREGFAELDRKLDSLSMQVSNLATDVEWFNYASVYSQDEVCILNAWKKFCQFFERSELIQSEEDKVRLAEIFTNYYENTAVEACVANLYHYLMVISSTSLSGNLNNLLKKKYKCDISEIGKYNLYFSSLLWKGLVLNELYWNLIGFDLSAKEVEQTQMFRNVYKAQISAVDFCLNNYEQYMKEDVMEITKALSPDNKTAIADQVKKALDEKYDWYNWVVLVYDTQSDENYIMFDLTKIHVDTLTVAVGYTLKGGETDKEVVIKAATKCFEGRQCQIIDKSHECSYNWYNDSNHRLSTIKLTEYAKAIHVIYGEKFVEIPKASHQVECRQGWRYSTSKILMHYSRNEPVCVNTCKNGGKCMRLLDSNEWLCECPDGYYGDRCEEKIEISKTLLSDTHNHVPDITTIDNKLKRMEAKLEDILILINETCPQTSPALTYETNEPGFNPRAENQRYILTQSPPDMACRGRLFLLLSSSLLLCSLSASPPSNQQESHRLQKRGTGAKRALNAAEYAINIVSAWWRKSKNAAKNWSVLELLISQTCSSPYRALDSEQTPEKYMKEDVAEIAKALSPDNKQTIADEVKKALDQKYNWYKWVVLVYDTSKENMMNLDMTTVIAGKITVAVGYTVLDQTPTRLLSTVMAFLLRSDVMRFVSLMLLLLWTTSSAQSHDPTFHEFSAPHGISRSIRQVPPLPPGTREKVKETLDTVKESLTVVKDVLTAKDVLKKCAKFASVAPGCVGAIFSLVNLVFAFLPQEDPVQTELREGFAEVNRKLDLLSIQISNLATDVEWFNYASVYSQDEVRILNAWKKFSEFFEKSGQTLRQAEIFTNYYEYTGTEASVSNLYHYLTVSSTSLSGNLNDLLRKKFKCDVKEIGKYNLYFSSLLLKGVILNEFYWKLIGFKSSDRESEHAQMFKNVFEAQTSSVEFCQTNYEQYMKKDVKEIAKDLSPDDKQTIAVQVKEALDEKYNWFHWVVLVYDTDQDGQYFPVNMYKVPMGKVIVAVGSTLKVKRIEAEQQVKRRASECSVNRQCEEISNKLAQCYLFPETASNYGAVHHDQRHVNELAKVMYTSCHEGHSSQPEPLHKVQCIGASRWSTCHAYIYYSQRDVCEHTCHNGGKCKVLLNSNEWFCECPEGYHGDRCEAKMETPTIRYPMPSIVTTNSKLTMIESKLEEILRTVSSSCRETGHRFSYKVWTLNPSGVEQVPDTAADRIISKNGTHNNKTTDAENSSKPETFRLAHDFSLHR</sequence>
<dbReference type="CDD" id="cd00054">
    <property type="entry name" value="EGF_CA"/>
    <property type="match status" value="2"/>
</dbReference>
<feature type="disulfide bond" evidence="1">
    <location>
        <begin position="398"/>
        <end position="415"/>
    </location>
</feature>
<keyword evidence="5" id="KW-1185">Reference proteome</keyword>
<dbReference type="SMART" id="SM00181">
    <property type="entry name" value="EGF"/>
    <property type="match status" value="2"/>
</dbReference>
<feature type="disulfide bond" evidence="1">
    <location>
        <begin position="1173"/>
        <end position="1182"/>
    </location>
</feature>
<gene>
    <name evidence="4" type="ORF">Q5P01_017842</name>
</gene>
<evidence type="ECO:0000313" key="5">
    <source>
        <dbReference type="Proteomes" id="UP001187415"/>
    </source>
</evidence>
<dbReference type="Pfam" id="PF00008">
    <property type="entry name" value="EGF"/>
    <property type="match status" value="2"/>
</dbReference>
<proteinExistence type="predicted"/>
<feature type="compositionally biased region" description="Basic and acidic residues" evidence="2">
    <location>
        <begin position="1263"/>
        <end position="1273"/>
    </location>
</feature>
<feature type="disulfide bond" evidence="1">
    <location>
        <begin position="1150"/>
        <end position="1160"/>
    </location>
</feature>
<comment type="caution">
    <text evidence="4">The sequence shown here is derived from an EMBL/GenBank/DDBJ whole genome shotgun (WGS) entry which is preliminary data.</text>
</comment>
<dbReference type="SUPFAM" id="SSF57196">
    <property type="entry name" value="EGF/Laminin"/>
    <property type="match status" value="2"/>
</dbReference>
<accession>A0AA88MAF5</accession>
<dbReference type="Proteomes" id="UP001187415">
    <property type="component" value="Unassembled WGS sequence"/>
</dbReference>
<keyword evidence="1" id="KW-1015">Disulfide bond</keyword>
<feature type="disulfide bond" evidence="1">
    <location>
        <begin position="394"/>
        <end position="404"/>
    </location>
</feature>
<evidence type="ECO:0000259" key="3">
    <source>
        <dbReference type="PROSITE" id="PS50026"/>
    </source>
</evidence>
<feature type="domain" description="EGF-like" evidence="3">
    <location>
        <begin position="390"/>
        <end position="427"/>
    </location>
</feature>
<name>A0AA88MAF5_CHASR</name>
<dbReference type="PROSITE" id="PS50026">
    <property type="entry name" value="EGF_3"/>
    <property type="match status" value="2"/>
</dbReference>
<feature type="disulfide bond" evidence="1">
    <location>
        <begin position="417"/>
        <end position="426"/>
    </location>
</feature>
<protein>
    <recommendedName>
        <fullName evidence="3">EGF-like domain-containing protein</fullName>
    </recommendedName>
</protein>
<evidence type="ECO:0000256" key="2">
    <source>
        <dbReference type="SAM" id="MobiDB-lite"/>
    </source>
</evidence>
<evidence type="ECO:0000313" key="4">
    <source>
        <dbReference type="EMBL" id="KAK2833953.1"/>
    </source>
</evidence>
<dbReference type="InterPro" id="IPR000742">
    <property type="entry name" value="EGF"/>
</dbReference>
<feature type="disulfide bond" evidence="1">
    <location>
        <begin position="1154"/>
        <end position="1171"/>
    </location>
</feature>
<dbReference type="PANTHER" id="PTHR40472:SF6">
    <property type="entry name" value="RICIN B-TYPE LECTIN DOMAIN-CONTAINING PROTEIN"/>
    <property type="match status" value="1"/>
</dbReference>
<reference evidence="4" key="1">
    <citation type="submission" date="2023-07" db="EMBL/GenBank/DDBJ databases">
        <title>Chromosome-level Genome Assembly of Striped Snakehead (Channa striata).</title>
        <authorList>
            <person name="Liu H."/>
        </authorList>
    </citation>
    <scope>NUCLEOTIDE SEQUENCE</scope>
    <source>
        <strain evidence="4">Gz</strain>
        <tissue evidence="4">Muscle</tissue>
    </source>
</reference>
<evidence type="ECO:0000256" key="1">
    <source>
        <dbReference type="PROSITE-ProRule" id="PRU00076"/>
    </source>
</evidence>
<feature type="domain" description="EGF-like" evidence="3">
    <location>
        <begin position="1146"/>
        <end position="1183"/>
    </location>
</feature>
<dbReference type="EMBL" id="JAUPFM010000013">
    <property type="protein sequence ID" value="KAK2833953.1"/>
    <property type="molecule type" value="Genomic_DNA"/>
</dbReference>
<keyword evidence="1" id="KW-0245">EGF-like domain</keyword>